<dbReference type="Pfam" id="PF13872">
    <property type="entry name" value="AAA_34"/>
    <property type="match status" value="1"/>
</dbReference>
<evidence type="ECO:0000313" key="4">
    <source>
        <dbReference type="RefSeq" id="XP_026548081.1"/>
    </source>
</evidence>
<dbReference type="RefSeq" id="XP_026548081.1">
    <property type="nucleotide sequence ID" value="XM_026692296.1"/>
</dbReference>
<gene>
    <name evidence="4" type="primary">LOC113429779</name>
</gene>
<dbReference type="GO" id="GO:0045892">
    <property type="term" value="P:negative regulation of DNA-templated transcription"/>
    <property type="evidence" value="ECO:0007669"/>
    <property type="project" value="TreeGrafter"/>
</dbReference>
<accession>A0A6J1VYH6</accession>
<evidence type="ECO:0000259" key="2">
    <source>
        <dbReference type="Pfam" id="PF13872"/>
    </source>
</evidence>
<dbReference type="GO" id="GO:0045944">
    <property type="term" value="P:positive regulation of transcription by RNA polymerase II"/>
    <property type="evidence" value="ECO:0007669"/>
    <property type="project" value="TreeGrafter"/>
</dbReference>
<feature type="domain" description="Strawberry notch AAA" evidence="2">
    <location>
        <begin position="73"/>
        <end position="166"/>
    </location>
</feature>
<dbReference type="GO" id="GO:0030316">
    <property type="term" value="P:osteoclast differentiation"/>
    <property type="evidence" value="ECO:0007669"/>
    <property type="project" value="TreeGrafter"/>
</dbReference>
<dbReference type="GeneID" id="113429779"/>
<feature type="region of interest" description="Disordered" evidence="1">
    <location>
        <begin position="36"/>
        <end position="84"/>
    </location>
</feature>
<feature type="compositionally biased region" description="Acidic residues" evidence="1">
    <location>
        <begin position="40"/>
        <end position="52"/>
    </location>
</feature>
<name>A0A6J1VYH6_9SAUR</name>
<evidence type="ECO:0000256" key="1">
    <source>
        <dbReference type="SAM" id="MobiDB-lite"/>
    </source>
</evidence>
<keyword evidence="3" id="KW-1185">Reference proteome</keyword>
<dbReference type="GO" id="GO:0050727">
    <property type="term" value="P:regulation of inflammatory response"/>
    <property type="evidence" value="ECO:0007669"/>
    <property type="project" value="TreeGrafter"/>
</dbReference>
<dbReference type="InterPro" id="IPR026741">
    <property type="entry name" value="SNO"/>
</dbReference>
<organism evidence="3 4">
    <name type="scientific">Notechis scutatus</name>
    <name type="common">mainland tiger snake</name>
    <dbReference type="NCBI Taxonomy" id="8663"/>
    <lineage>
        <taxon>Eukaryota</taxon>
        <taxon>Metazoa</taxon>
        <taxon>Chordata</taxon>
        <taxon>Craniata</taxon>
        <taxon>Vertebrata</taxon>
        <taxon>Euteleostomi</taxon>
        <taxon>Lepidosauria</taxon>
        <taxon>Squamata</taxon>
        <taxon>Bifurcata</taxon>
        <taxon>Unidentata</taxon>
        <taxon>Episquamata</taxon>
        <taxon>Toxicofera</taxon>
        <taxon>Serpentes</taxon>
        <taxon>Colubroidea</taxon>
        <taxon>Elapidae</taxon>
        <taxon>Hydrophiinae</taxon>
        <taxon>Notechis</taxon>
    </lineage>
</organism>
<dbReference type="GO" id="GO:0002281">
    <property type="term" value="P:macrophage activation involved in immune response"/>
    <property type="evidence" value="ECO:0007669"/>
    <property type="project" value="TreeGrafter"/>
</dbReference>
<dbReference type="GO" id="GO:0042393">
    <property type="term" value="F:histone binding"/>
    <property type="evidence" value="ECO:0007669"/>
    <property type="project" value="TreeGrafter"/>
</dbReference>
<dbReference type="InterPro" id="IPR039187">
    <property type="entry name" value="SNO_AAA"/>
</dbReference>
<dbReference type="PANTHER" id="PTHR12706">
    <property type="entry name" value="STRAWBERRY NOTCH-RELATED"/>
    <property type="match status" value="1"/>
</dbReference>
<protein>
    <submittedName>
        <fullName evidence="4">Protein strawberry notch homolog 2-like</fullName>
    </submittedName>
</protein>
<evidence type="ECO:0000313" key="3">
    <source>
        <dbReference type="Proteomes" id="UP000504612"/>
    </source>
</evidence>
<feature type="non-terminal residue" evidence="4">
    <location>
        <position position="1"/>
    </location>
</feature>
<dbReference type="AlphaFoldDB" id="A0A6J1VYH6"/>
<dbReference type="GO" id="GO:0005634">
    <property type="term" value="C:nucleus"/>
    <property type="evidence" value="ECO:0007669"/>
    <property type="project" value="TreeGrafter"/>
</dbReference>
<dbReference type="GO" id="GO:0071354">
    <property type="term" value="P:cellular response to interleukin-6"/>
    <property type="evidence" value="ECO:0007669"/>
    <property type="project" value="TreeGrafter"/>
</dbReference>
<dbReference type="PANTHER" id="PTHR12706:SF5">
    <property type="entry name" value="PROTEIN STRAWBERRY NOTCH HOMOLOG 2"/>
    <property type="match status" value="1"/>
</dbReference>
<dbReference type="GO" id="GO:0031490">
    <property type="term" value="F:chromatin DNA binding"/>
    <property type="evidence" value="ECO:0007669"/>
    <property type="project" value="TreeGrafter"/>
</dbReference>
<proteinExistence type="predicted"/>
<dbReference type="KEGG" id="nss:113429779"/>
<reference evidence="4" key="1">
    <citation type="submission" date="2025-08" db="UniProtKB">
        <authorList>
            <consortium name="RefSeq"/>
        </authorList>
    </citation>
    <scope>IDENTIFICATION</scope>
</reference>
<dbReference type="Proteomes" id="UP000504612">
    <property type="component" value="Unplaced"/>
</dbReference>
<sequence length="166" mass="18099">ALPPHLESLEGLQGIENHITATQDIPRLSSIQVIKSQTQVEEEEEGDDDETEELGHTETYADYIPSKSKIGKHHPDRVVETSTLSSVPPPDITYVLSLPESIAENGSLSALQLEAIIYACQEHENLLPNGQRAGFLIGDGAGVGKGRTIAGIIYENYLKGRKKALW</sequence>